<dbReference type="SUPFAM" id="SSF55909">
    <property type="entry name" value="Pentein"/>
    <property type="match status" value="1"/>
</dbReference>
<proteinExistence type="predicted"/>
<dbReference type="EMBL" id="JBHSPB010000029">
    <property type="protein sequence ID" value="MFC5724543.1"/>
    <property type="molecule type" value="Genomic_DNA"/>
</dbReference>
<keyword evidence="2" id="KW-0732">Signal</keyword>
<name>A0ABW0Z9B1_9ACTN</name>
<comment type="caution">
    <text evidence="3">The sequence shown here is derived from an EMBL/GenBank/DDBJ whole genome shotgun (WGS) entry which is preliminary data.</text>
</comment>
<dbReference type="Gene3D" id="3.75.10.10">
    <property type="entry name" value="L-arginine/glycine Amidinotransferase, Chain A"/>
    <property type="match status" value="1"/>
</dbReference>
<dbReference type="Pfam" id="PF04371">
    <property type="entry name" value="PAD_porph"/>
    <property type="match status" value="1"/>
</dbReference>
<dbReference type="Proteomes" id="UP001596083">
    <property type="component" value="Unassembled WGS sequence"/>
</dbReference>
<keyword evidence="4" id="KW-1185">Reference proteome</keyword>
<gene>
    <name evidence="3" type="ORF">ACFP1Z_30755</name>
</gene>
<feature type="signal peptide" evidence="2">
    <location>
        <begin position="1"/>
        <end position="28"/>
    </location>
</feature>
<feature type="chain" id="PRO_5046164230" evidence="2">
    <location>
        <begin position="29"/>
        <end position="379"/>
    </location>
</feature>
<evidence type="ECO:0000256" key="1">
    <source>
        <dbReference type="ARBA" id="ARBA00022801"/>
    </source>
</evidence>
<dbReference type="PANTHER" id="PTHR31377">
    <property type="entry name" value="AGMATINE DEIMINASE-RELATED"/>
    <property type="match status" value="1"/>
</dbReference>
<evidence type="ECO:0000256" key="2">
    <source>
        <dbReference type="SAM" id="SignalP"/>
    </source>
</evidence>
<protein>
    <submittedName>
        <fullName evidence="3">Agmatine deiminase family protein</fullName>
    </submittedName>
</protein>
<dbReference type="PANTHER" id="PTHR31377:SF0">
    <property type="entry name" value="AGMATINE DEIMINASE-RELATED"/>
    <property type="match status" value="1"/>
</dbReference>
<organism evidence="3 4">
    <name type="scientific">Streptomyces gamaensis</name>
    <dbReference type="NCBI Taxonomy" id="1763542"/>
    <lineage>
        <taxon>Bacteria</taxon>
        <taxon>Bacillati</taxon>
        <taxon>Actinomycetota</taxon>
        <taxon>Actinomycetes</taxon>
        <taxon>Kitasatosporales</taxon>
        <taxon>Streptomycetaceae</taxon>
        <taxon>Streptomyces</taxon>
    </lineage>
</organism>
<accession>A0ABW0Z9B1</accession>
<evidence type="ECO:0000313" key="4">
    <source>
        <dbReference type="Proteomes" id="UP001596083"/>
    </source>
</evidence>
<evidence type="ECO:0000313" key="3">
    <source>
        <dbReference type="EMBL" id="MFC5724543.1"/>
    </source>
</evidence>
<dbReference type="RefSeq" id="WP_390321003.1">
    <property type="nucleotide sequence ID" value="NZ_JBHSPB010000029.1"/>
</dbReference>
<keyword evidence="1" id="KW-0378">Hydrolase</keyword>
<sequence>MNTSRRRRMVRLGAVTAAVVAGMLLQVACGSGNQKGKAVDEFPKGGVMPAETGRHDGVYMAWPTAEVWEDMADGVQNDIAKIARTIAEYEPVYLFAGAAQVEKARKQVGPDVTVIEQPVDDLWMRDTAPTFVRAGEGLAAVDFGFNGWGGKQEHQRDADVARRVAEVAGVPRVKASLVAEGGSLETDGDGTLMATESSLVNDNRNPGKSRDDIERELKRLLGVQKVIWFKGVKDKEITDYHIDGIARFTSPGTVLLSAPAPGTEPNDFTRAYEQAKEVLANSTDAKGRKLRVVEVPEVDPAKVGQEDIDDFSGTYVNYYVANGAVIMPKFGDEEADRKAADIVAELYPGREVRQLSISTLVQGGGAIHCSTQQLPLRTP</sequence>
<dbReference type="InterPro" id="IPR007466">
    <property type="entry name" value="Peptidyl-Arg-deiminase_porph"/>
</dbReference>
<reference evidence="4" key="1">
    <citation type="journal article" date="2019" name="Int. J. Syst. Evol. Microbiol.">
        <title>The Global Catalogue of Microorganisms (GCM) 10K type strain sequencing project: providing services to taxonomists for standard genome sequencing and annotation.</title>
        <authorList>
            <consortium name="The Broad Institute Genomics Platform"/>
            <consortium name="The Broad Institute Genome Sequencing Center for Infectious Disease"/>
            <person name="Wu L."/>
            <person name="Ma J."/>
        </authorList>
    </citation>
    <scope>NUCLEOTIDE SEQUENCE [LARGE SCALE GENOMIC DNA]</scope>
    <source>
        <strain evidence="4">CGMCC 4.7304</strain>
    </source>
</reference>